<feature type="binding site" evidence="3">
    <location>
        <position position="50"/>
    </location>
    <ligand>
        <name>Mg(2+)</name>
        <dbReference type="ChEBI" id="CHEBI:18420"/>
        <label>1</label>
    </ligand>
</feature>
<feature type="binding site" evidence="3">
    <location>
        <position position="52"/>
    </location>
    <ligand>
        <name>Mg(2+)</name>
        <dbReference type="ChEBI" id="CHEBI:18420"/>
        <label>1</label>
    </ligand>
</feature>
<feature type="binding site" evidence="3">
    <location>
        <position position="51"/>
    </location>
    <ligand>
        <name>Mg(2+)</name>
        <dbReference type="ChEBI" id="CHEBI:18420"/>
        <label>1</label>
    </ligand>
</feature>
<comment type="cofactor">
    <cofactor evidence="3">
        <name>Mg(2+)</name>
        <dbReference type="ChEBI" id="CHEBI:18420"/>
    </cofactor>
    <text evidence="3">Binds 2 magnesium ions per subunit.</text>
</comment>
<comment type="caution">
    <text evidence="4">The sequence shown here is derived from an EMBL/GenBank/DDBJ whole genome shotgun (WGS) entry which is preliminary data.</text>
</comment>
<evidence type="ECO:0008006" key="6">
    <source>
        <dbReference type="Google" id="ProtNLM"/>
    </source>
</evidence>
<dbReference type="RefSeq" id="WP_116857054.1">
    <property type="nucleotide sequence ID" value="NZ_QTJV01000015.1"/>
</dbReference>
<dbReference type="PANTHER" id="PTHR16222">
    <property type="entry name" value="ADP-RIBOSYLGLYCOHYDROLASE"/>
    <property type="match status" value="1"/>
</dbReference>
<evidence type="ECO:0000313" key="5">
    <source>
        <dbReference type="Proteomes" id="UP000261174"/>
    </source>
</evidence>
<sequence>MHAPFLYTMALGDSYGMKYEYLPHPTNADLSDLVHADHPKLTAYKKGDYTDDTQMSLANMELLLAKQSFDITAEEFVSAWLHTFKRDPHVGYSRHMQKLLATCETPAEFVSQLAPSSRTTSGAAMRAGVFGVIEDLEEVKRLTLLQGRITHNNLAGTTSALAVALSVHFLHHGGTRQQLEAFLTAQLGEGWEQNGIENDPGNAMLIVTQALSAFKHAKTIADVFLNVVNQIENSDTDTVCAIAAIIASRCTELEDNVPETLKKGLENGKYGADYLRKIDIQVEAMFPRTILYSNPNTHAM</sequence>
<dbReference type="AlphaFoldDB" id="A0A3E1NTR8"/>
<dbReference type="InterPro" id="IPR005502">
    <property type="entry name" value="Ribosyl_crysJ1"/>
</dbReference>
<evidence type="ECO:0000313" key="4">
    <source>
        <dbReference type="EMBL" id="RFM31307.1"/>
    </source>
</evidence>
<dbReference type="InterPro" id="IPR036705">
    <property type="entry name" value="Ribosyl_crysJ1_sf"/>
</dbReference>
<dbReference type="PANTHER" id="PTHR16222:SF24">
    <property type="entry name" value="ADP-RIBOSYLHYDROLASE ARH3"/>
    <property type="match status" value="1"/>
</dbReference>
<name>A0A3E1NTR8_9BACT</name>
<organism evidence="4 5">
    <name type="scientific">Chitinophaga silvisoli</name>
    <dbReference type="NCBI Taxonomy" id="2291814"/>
    <lineage>
        <taxon>Bacteria</taxon>
        <taxon>Pseudomonadati</taxon>
        <taxon>Bacteroidota</taxon>
        <taxon>Chitinophagia</taxon>
        <taxon>Chitinophagales</taxon>
        <taxon>Chitinophagaceae</taxon>
        <taxon>Chitinophaga</taxon>
    </lineage>
</organism>
<evidence type="ECO:0000256" key="1">
    <source>
        <dbReference type="ARBA" id="ARBA00010702"/>
    </source>
</evidence>
<keyword evidence="3" id="KW-0460">Magnesium</keyword>
<keyword evidence="3" id="KW-0479">Metal-binding</keyword>
<comment type="similarity">
    <text evidence="1">Belongs to the ADP-ribosylglycohydrolase family.</text>
</comment>
<dbReference type="GO" id="GO:0046872">
    <property type="term" value="F:metal ion binding"/>
    <property type="evidence" value="ECO:0007669"/>
    <property type="project" value="UniProtKB-KW"/>
</dbReference>
<dbReference type="Gene3D" id="1.10.4080.10">
    <property type="entry name" value="ADP-ribosylation/Crystallin J1"/>
    <property type="match status" value="1"/>
</dbReference>
<evidence type="ECO:0000256" key="2">
    <source>
        <dbReference type="ARBA" id="ARBA00022801"/>
    </source>
</evidence>
<accession>A0A3E1NTR8</accession>
<dbReference type="EMBL" id="QTJV01000015">
    <property type="protein sequence ID" value="RFM31307.1"/>
    <property type="molecule type" value="Genomic_DNA"/>
</dbReference>
<dbReference type="OrthoDB" id="9798107at2"/>
<gene>
    <name evidence="4" type="ORF">DXN04_29725</name>
</gene>
<dbReference type="InterPro" id="IPR050792">
    <property type="entry name" value="ADP-ribosylglycohydrolase"/>
</dbReference>
<protein>
    <recommendedName>
        <fullName evidence="6">ADP-ribosylglycohydrolase family protein</fullName>
    </recommendedName>
</protein>
<reference evidence="4 5" key="1">
    <citation type="submission" date="2018-08" db="EMBL/GenBank/DDBJ databases">
        <title>Chitinophaga sp. K20C18050901, a novel bacterium isolated from forest soil.</title>
        <authorList>
            <person name="Wang C."/>
        </authorList>
    </citation>
    <scope>NUCLEOTIDE SEQUENCE [LARGE SCALE GENOMIC DNA]</scope>
    <source>
        <strain evidence="4 5">K20C18050901</strain>
    </source>
</reference>
<dbReference type="GO" id="GO:0016787">
    <property type="term" value="F:hydrolase activity"/>
    <property type="evidence" value="ECO:0007669"/>
    <property type="project" value="UniProtKB-KW"/>
</dbReference>
<keyword evidence="5" id="KW-1185">Reference proteome</keyword>
<dbReference type="Proteomes" id="UP000261174">
    <property type="component" value="Unassembled WGS sequence"/>
</dbReference>
<dbReference type="Pfam" id="PF03747">
    <property type="entry name" value="ADP_ribosyl_GH"/>
    <property type="match status" value="1"/>
</dbReference>
<evidence type="ECO:0000256" key="3">
    <source>
        <dbReference type="PIRSR" id="PIRSR605502-1"/>
    </source>
</evidence>
<keyword evidence="2" id="KW-0378">Hydrolase</keyword>
<proteinExistence type="inferred from homology"/>
<dbReference type="SUPFAM" id="SSF101478">
    <property type="entry name" value="ADP-ribosylglycohydrolase"/>
    <property type="match status" value="1"/>
</dbReference>